<dbReference type="RefSeq" id="WP_114334045.1">
    <property type="nucleotide sequence ID" value="NZ_QMDL01000002.1"/>
</dbReference>
<organism evidence="2 3">
    <name type="scientific">Marinobacter litoralis</name>
    <dbReference type="NCBI Taxonomy" id="187981"/>
    <lineage>
        <taxon>Bacteria</taxon>
        <taxon>Pseudomonadati</taxon>
        <taxon>Pseudomonadota</taxon>
        <taxon>Gammaproteobacteria</taxon>
        <taxon>Pseudomonadales</taxon>
        <taxon>Marinobacteraceae</taxon>
        <taxon>Marinobacter</taxon>
    </lineage>
</organism>
<reference evidence="2 3" key="1">
    <citation type="submission" date="2018-08" db="EMBL/GenBank/DDBJ databases">
        <title>Whole Genome Sequence of the Moderate Halophilic Marine Bacterium Marinobacter litoralis Sw-45.</title>
        <authorList>
            <person name="Musa H."/>
        </authorList>
    </citation>
    <scope>NUCLEOTIDE SEQUENCE [LARGE SCALE GENOMIC DNA]</scope>
    <source>
        <strain evidence="2 3">Sw-45</strain>
    </source>
</reference>
<dbReference type="SUPFAM" id="SSF53448">
    <property type="entry name" value="Nucleotide-diphospho-sugar transferases"/>
    <property type="match status" value="1"/>
</dbReference>
<accession>A0A3M2RF32</accession>
<evidence type="ECO:0000313" key="3">
    <source>
        <dbReference type="Proteomes" id="UP000265903"/>
    </source>
</evidence>
<protein>
    <submittedName>
        <fullName evidence="2">PGL/p-HBAD biosynthesis glycosyltransferase</fullName>
        <ecNumber evidence="2">2.4.1.-</ecNumber>
    </submittedName>
</protein>
<dbReference type="InterPro" id="IPR029044">
    <property type="entry name" value="Nucleotide-diphossugar_trans"/>
</dbReference>
<dbReference type="EC" id="2.4.1.-" evidence="2"/>
<dbReference type="AlphaFoldDB" id="A0A3M2RF32"/>
<name>A0A3M2RF32_9GAMM</name>
<gene>
    <name evidence="2" type="ORF">DOQ08_01241</name>
</gene>
<dbReference type="EMBL" id="QMDL01000002">
    <property type="protein sequence ID" value="RMJ03921.1"/>
    <property type="molecule type" value="Genomic_DNA"/>
</dbReference>
<comment type="caution">
    <text evidence="2">The sequence shown here is derived from an EMBL/GenBank/DDBJ whole genome shotgun (WGS) entry which is preliminary data.</text>
</comment>
<dbReference type="InterPro" id="IPR001173">
    <property type="entry name" value="Glyco_trans_2-like"/>
</dbReference>
<dbReference type="PANTHER" id="PTHR22916">
    <property type="entry name" value="GLYCOSYLTRANSFERASE"/>
    <property type="match status" value="1"/>
</dbReference>
<keyword evidence="3" id="KW-1185">Reference proteome</keyword>
<proteinExistence type="predicted"/>
<feature type="domain" description="Glycosyltransferase 2-like" evidence="1">
    <location>
        <begin position="8"/>
        <end position="147"/>
    </location>
</feature>
<keyword evidence="2" id="KW-0808">Transferase</keyword>
<keyword evidence="2" id="KW-0328">Glycosyltransferase</keyword>
<dbReference type="CDD" id="cd06433">
    <property type="entry name" value="GT_2_WfgS_like"/>
    <property type="match status" value="1"/>
</dbReference>
<sequence length="257" mass="29357">MSDRLSVSIITVCFNSEATIRGTLESVRSQDYEKIEHVVIDGASSDSTLSIVSQFRDTVSTVISEPDCGLYDAMNKGVHAATGDIVGILNSDDFFESEEVISEVVRFFKNHPNVDVVFGDVVFVEPGNLEQVTRYYRSRHFQPWKLRFGWMPAHPATFVRSSAYRRVGGYRLDMKISADYEMFVRWLLVARLRWSYLPRVLVRMRSGGVSTSGIKSSIRLNREIVRACRDNGVYTNLLFVLSKIPFKLLELIRRPKQ</sequence>
<dbReference type="Pfam" id="PF00535">
    <property type="entry name" value="Glycos_transf_2"/>
    <property type="match status" value="1"/>
</dbReference>
<dbReference type="GO" id="GO:0016758">
    <property type="term" value="F:hexosyltransferase activity"/>
    <property type="evidence" value="ECO:0007669"/>
    <property type="project" value="UniProtKB-ARBA"/>
</dbReference>
<dbReference type="Proteomes" id="UP000265903">
    <property type="component" value="Unassembled WGS sequence"/>
</dbReference>
<dbReference type="Gene3D" id="3.90.550.10">
    <property type="entry name" value="Spore Coat Polysaccharide Biosynthesis Protein SpsA, Chain A"/>
    <property type="match status" value="1"/>
</dbReference>
<dbReference type="OrthoDB" id="396512at2"/>
<evidence type="ECO:0000313" key="2">
    <source>
        <dbReference type="EMBL" id="RMJ03921.1"/>
    </source>
</evidence>
<evidence type="ECO:0000259" key="1">
    <source>
        <dbReference type="Pfam" id="PF00535"/>
    </source>
</evidence>
<dbReference type="PANTHER" id="PTHR22916:SF3">
    <property type="entry name" value="UDP-GLCNAC:BETAGAL BETA-1,3-N-ACETYLGLUCOSAMINYLTRANSFERASE-LIKE PROTEIN 1"/>
    <property type="match status" value="1"/>
</dbReference>